<dbReference type="AlphaFoldDB" id="A0A024GMA0"/>
<reference evidence="1 2" key="1">
    <citation type="submission" date="2012-05" db="EMBL/GenBank/DDBJ databases">
        <title>Recombination and specialization in a pathogen metapopulation.</title>
        <authorList>
            <person name="Gardiner A."/>
            <person name="Kemen E."/>
            <person name="Schultz-Larsen T."/>
            <person name="MacLean D."/>
            <person name="Van Oosterhout C."/>
            <person name="Jones J.D.G."/>
        </authorList>
    </citation>
    <scope>NUCLEOTIDE SEQUENCE [LARGE SCALE GENOMIC DNA]</scope>
    <source>
        <strain evidence="1 2">Ac Nc2</strain>
    </source>
</reference>
<protein>
    <submittedName>
        <fullName evidence="1">Uncharacterized protein</fullName>
    </submittedName>
</protein>
<dbReference type="PANTHER" id="PTHR13211:SF0">
    <property type="entry name" value="TELOMERASE CAJAL BODY PROTEIN 1"/>
    <property type="match status" value="1"/>
</dbReference>
<evidence type="ECO:0000313" key="1">
    <source>
        <dbReference type="EMBL" id="CCI47996.1"/>
    </source>
</evidence>
<gene>
    <name evidence="1" type="ORF">BN9_090390</name>
</gene>
<proteinExistence type="predicted"/>
<dbReference type="Gene3D" id="2.130.10.10">
    <property type="entry name" value="YVTN repeat-like/Quinoprotein amine dehydrogenase"/>
    <property type="match status" value="1"/>
</dbReference>
<comment type="caution">
    <text evidence="1">The sequence shown here is derived from an EMBL/GenBank/DDBJ whole genome shotgun (WGS) entry which is preliminary data.</text>
</comment>
<dbReference type="EMBL" id="CAIX01000198">
    <property type="protein sequence ID" value="CCI47996.1"/>
    <property type="molecule type" value="Genomic_DNA"/>
</dbReference>
<dbReference type="InterPro" id="IPR051150">
    <property type="entry name" value="SWT21/TCAB1_mRNA_Telomere"/>
</dbReference>
<dbReference type="PANTHER" id="PTHR13211">
    <property type="entry name" value="TELOMERASE CAJAL BODY PROTEIN 1"/>
    <property type="match status" value="1"/>
</dbReference>
<dbReference type="Proteomes" id="UP000053237">
    <property type="component" value="Unassembled WGS sequence"/>
</dbReference>
<organism evidence="1 2">
    <name type="scientific">Albugo candida</name>
    <dbReference type="NCBI Taxonomy" id="65357"/>
    <lineage>
        <taxon>Eukaryota</taxon>
        <taxon>Sar</taxon>
        <taxon>Stramenopiles</taxon>
        <taxon>Oomycota</taxon>
        <taxon>Peronosporomycetes</taxon>
        <taxon>Albuginales</taxon>
        <taxon>Albuginaceae</taxon>
        <taxon>Albugo</taxon>
    </lineage>
</organism>
<dbReference type="InParanoid" id="A0A024GMA0"/>
<dbReference type="SUPFAM" id="SSF50978">
    <property type="entry name" value="WD40 repeat-like"/>
    <property type="match status" value="1"/>
</dbReference>
<dbReference type="OrthoDB" id="239865at2759"/>
<accession>A0A024GMA0</accession>
<dbReference type="InterPro" id="IPR036322">
    <property type="entry name" value="WD40_repeat_dom_sf"/>
</dbReference>
<name>A0A024GMA0_9STRA</name>
<keyword evidence="2" id="KW-1185">Reference proteome</keyword>
<evidence type="ECO:0000313" key="2">
    <source>
        <dbReference type="Proteomes" id="UP000053237"/>
    </source>
</evidence>
<sequence>MWFSNVVESGALVDDPRLCFVAFDEFQSYRDNTFTKGVQASPDNLCLLTNSEDHTIRIFEPPIDRDCANAHSVLQIKEPGSTNDMKWYPHMNSAYPSTCCFLTTSKDQPIHLWDAYSGQVSIFLYPATSNNLPFSFAPRFGHSIVWMNSPPQRRLIPRQTNRCWFRAYDPRVRPVPSKPRFRVSAACKDEESQARIAWSDQLYSLQSTQQDRFMAQQDCMPKTRAKN</sequence>
<dbReference type="InterPro" id="IPR015943">
    <property type="entry name" value="WD40/YVTN_repeat-like_dom_sf"/>
</dbReference>
<dbReference type="STRING" id="65357.A0A024GMA0"/>